<evidence type="ECO:0000313" key="3">
    <source>
        <dbReference type="Proteomes" id="UP000176998"/>
    </source>
</evidence>
<evidence type="ECO:0000313" key="2">
    <source>
        <dbReference type="EMBL" id="OHE99996.1"/>
    </source>
</evidence>
<reference evidence="2 3" key="1">
    <citation type="submission" date="2016-09" db="EMBL/GenBank/DDBJ databases">
        <authorList>
            <person name="Capua I."/>
            <person name="De Benedictis P."/>
            <person name="Joannis T."/>
            <person name="Lombin L.H."/>
            <person name="Cattoli G."/>
        </authorList>
    </citation>
    <scope>NUCLEOTIDE SEQUENCE [LARGE SCALE GENOMIC DNA]</scope>
    <source>
        <strain evidence="2 3">IMI 309357</strain>
    </source>
</reference>
<dbReference type="OrthoDB" id="3233595at2759"/>
<dbReference type="InterPro" id="IPR036291">
    <property type="entry name" value="NAD(P)-bd_dom_sf"/>
</dbReference>
<dbReference type="PANTHER" id="PTHR45348:SF5">
    <property type="entry name" value="OXIDOREDUCTASE, PUTATIVE (AFU_ORTHOLOGUE AFUA_8G01420)-RELATED"/>
    <property type="match status" value="1"/>
</dbReference>
<proteinExistence type="predicted"/>
<keyword evidence="3" id="KW-1185">Reference proteome</keyword>
<dbReference type="GeneID" id="34557800"/>
<evidence type="ECO:0000256" key="1">
    <source>
        <dbReference type="ARBA" id="ARBA00023002"/>
    </source>
</evidence>
<dbReference type="AlphaFoldDB" id="A0A1G4BF64"/>
<dbReference type="SUPFAM" id="SSF51735">
    <property type="entry name" value="NAD(P)-binding Rossmann-fold domains"/>
    <property type="match status" value="1"/>
</dbReference>
<dbReference type="Gene3D" id="3.90.180.10">
    <property type="entry name" value="Medium-chain alcohol dehydrogenases, catalytic domain"/>
    <property type="match status" value="1"/>
</dbReference>
<dbReference type="Gene3D" id="3.40.50.720">
    <property type="entry name" value="NAD(P)-binding Rossmann-like Domain"/>
    <property type="match status" value="1"/>
</dbReference>
<sequence>MGTPHGISTECSITWAQLTFIISDKIDFEEAATIPLAAMTAALALYQKLSLPLPWDPVKERLPPLLTGGVTAVGAFAIKLVILFNIHPIIAVAGNGSSYVETLVSKDKGDVVID</sequence>
<keyword evidence="1" id="KW-0560">Oxidoreductase</keyword>
<dbReference type="InterPro" id="IPR047122">
    <property type="entry name" value="Trans-enoyl_RdTase-like"/>
</dbReference>
<dbReference type="PANTHER" id="PTHR45348">
    <property type="entry name" value="HYPOTHETICAL OXIDOREDUCTASE (EUROFUNG)"/>
    <property type="match status" value="1"/>
</dbReference>
<dbReference type="RefSeq" id="XP_022477141.1">
    <property type="nucleotide sequence ID" value="XM_022616290.1"/>
</dbReference>
<organism evidence="2 3">
    <name type="scientific">Colletotrichum orchidophilum</name>
    <dbReference type="NCBI Taxonomy" id="1209926"/>
    <lineage>
        <taxon>Eukaryota</taxon>
        <taxon>Fungi</taxon>
        <taxon>Dikarya</taxon>
        <taxon>Ascomycota</taxon>
        <taxon>Pezizomycotina</taxon>
        <taxon>Sordariomycetes</taxon>
        <taxon>Hypocreomycetidae</taxon>
        <taxon>Glomerellales</taxon>
        <taxon>Glomerellaceae</taxon>
        <taxon>Colletotrichum</taxon>
    </lineage>
</organism>
<dbReference type="Proteomes" id="UP000176998">
    <property type="component" value="Unassembled WGS sequence"/>
</dbReference>
<dbReference type="GO" id="GO:0016651">
    <property type="term" value="F:oxidoreductase activity, acting on NAD(P)H"/>
    <property type="evidence" value="ECO:0007669"/>
    <property type="project" value="InterPro"/>
</dbReference>
<protein>
    <submittedName>
        <fullName evidence="2">Alcohol dehydrogenase</fullName>
    </submittedName>
</protein>
<name>A0A1G4BF64_9PEZI</name>
<accession>A0A1G4BF64</accession>
<dbReference type="STRING" id="1209926.A0A1G4BF64"/>
<gene>
    <name evidence="2" type="ORF">CORC01_04643</name>
</gene>
<comment type="caution">
    <text evidence="2">The sequence shown here is derived from an EMBL/GenBank/DDBJ whole genome shotgun (WGS) entry which is preliminary data.</text>
</comment>
<dbReference type="EMBL" id="MJBS01000031">
    <property type="protein sequence ID" value="OHE99996.1"/>
    <property type="molecule type" value="Genomic_DNA"/>
</dbReference>